<sequence length="140" mass="15227">MPCSGSLCFQEHLLNGPCRTFALNSSRHSYWALSSALLPSLTPAHNPLLCPQRDAAPLAVARPARRPANSPARPPPAPSAFDRARRPSFVGVPQPGRLKSRLPVHSSSSTPRPSQRVAWSRPLWISTRPAHDNRSALSLC</sequence>
<organism evidence="2 3">
    <name type="scientific">Corynespora cassiicola Philippines</name>
    <dbReference type="NCBI Taxonomy" id="1448308"/>
    <lineage>
        <taxon>Eukaryota</taxon>
        <taxon>Fungi</taxon>
        <taxon>Dikarya</taxon>
        <taxon>Ascomycota</taxon>
        <taxon>Pezizomycotina</taxon>
        <taxon>Dothideomycetes</taxon>
        <taxon>Pleosporomycetidae</taxon>
        <taxon>Pleosporales</taxon>
        <taxon>Corynesporascaceae</taxon>
        <taxon>Corynespora</taxon>
    </lineage>
</organism>
<reference evidence="2 3" key="1">
    <citation type="journal article" date="2018" name="Front. Microbiol.">
        <title>Genome-Wide Analysis of Corynespora cassiicola Leaf Fall Disease Putative Effectors.</title>
        <authorList>
            <person name="Lopez D."/>
            <person name="Ribeiro S."/>
            <person name="Label P."/>
            <person name="Fumanal B."/>
            <person name="Venisse J.S."/>
            <person name="Kohler A."/>
            <person name="de Oliveira R.R."/>
            <person name="Labutti K."/>
            <person name="Lipzen A."/>
            <person name="Lail K."/>
            <person name="Bauer D."/>
            <person name="Ohm R.A."/>
            <person name="Barry K.W."/>
            <person name="Spatafora J."/>
            <person name="Grigoriev I.V."/>
            <person name="Martin F.M."/>
            <person name="Pujade-Renaud V."/>
        </authorList>
    </citation>
    <scope>NUCLEOTIDE SEQUENCE [LARGE SCALE GENOMIC DNA]</scope>
    <source>
        <strain evidence="2 3">Philippines</strain>
    </source>
</reference>
<dbReference type="Proteomes" id="UP000240883">
    <property type="component" value="Unassembled WGS sequence"/>
</dbReference>
<dbReference type="EMBL" id="KZ678133">
    <property type="protein sequence ID" value="PSN69305.1"/>
    <property type="molecule type" value="Genomic_DNA"/>
</dbReference>
<protein>
    <submittedName>
        <fullName evidence="2">Uncharacterized protein</fullName>
    </submittedName>
</protein>
<evidence type="ECO:0000313" key="2">
    <source>
        <dbReference type="EMBL" id="PSN69305.1"/>
    </source>
</evidence>
<dbReference type="AlphaFoldDB" id="A0A2T2NV38"/>
<feature type="compositionally biased region" description="Low complexity" evidence="1">
    <location>
        <begin position="59"/>
        <end position="71"/>
    </location>
</feature>
<gene>
    <name evidence="2" type="ORF">BS50DRAFT_339236</name>
</gene>
<feature type="region of interest" description="Disordered" evidence="1">
    <location>
        <begin position="59"/>
        <end position="114"/>
    </location>
</feature>
<accession>A0A2T2NV38</accession>
<evidence type="ECO:0000313" key="3">
    <source>
        <dbReference type="Proteomes" id="UP000240883"/>
    </source>
</evidence>
<keyword evidence="3" id="KW-1185">Reference proteome</keyword>
<name>A0A2T2NV38_CORCC</name>
<evidence type="ECO:0000256" key="1">
    <source>
        <dbReference type="SAM" id="MobiDB-lite"/>
    </source>
</evidence>
<proteinExistence type="predicted"/>